<reference evidence="1" key="1">
    <citation type="submission" date="2021-02" db="EMBL/GenBank/DDBJ databases">
        <authorList>
            <person name="Nowell W R."/>
        </authorList>
    </citation>
    <scope>NUCLEOTIDE SEQUENCE</scope>
</reference>
<name>A0A820QUL9_9BILA</name>
<organism evidence="1 2">
    <name type="scientific">Rotaria magnacalcarata</name>
    <dbReference type="NCBI Taxonomy" id="392030"/>
    <lineage>
        <taxon>Eukaryota</taxon>
        <taxon>Metazoa</taxon>
        <taxon>Spiralia</taxon>
        <taxon>Gnathifera</taxon>
        <taxon>Rotifera</taxon>
        <taxon>Eurotatoria</taxon>
        <taxon>Bdelloidea</taxon>
        <taxon>Philodinida</taxon>
        <taxon>Philodinidae</taxon>
        <taxon>Rotaria</taxon>
    </lineage>
</organism>
<accession>A0A820QUL9</accession>
<feature type="non-terminal residue" evidence="1">
    <location>
        <position position="66"/>
    </location>
</feature>
<gene>
    <name evidence="1" type="ORF">UXM345_LOCUS38887</name>
</gene>
<evidence type="ECO:0000313" key="2">
    <source>
        <dbReference type="Proteomes" id="UP000663842"/>
    </source>
</evidence>
<dbReference type="EMBL" id="CAJOBF010033522">
    <property type="protein sequence ID" value="CAF4426800.1"/>
    <property type="molecule type" value="Genomic_DNA"/>
</dbReference>
<proteinExistence type="predicted"/>
<protein>
    <submittedName>
        <fullName evidence="1">Uncharacterized protein</fullName>
    </submittedName>
</protein>
<dbReference type="Proteomes" id="UP000663842">
    <property type="component" value="Unassembled WGS sequence"/>
</dbReference>
<evidence type="ECO:0000313" key="1">
    <source>
        <dbReference type="EMBL" id="CAF4426800.1"/>
    </source>
</evidence>
<sequence length="66" mass="7637">MYQSQLSTASTCIQYSKMSGEYLIIRDNDFFDFFFTTNQPSDSHVIDEYPVTMMAVHEIDESCPIP</sequence>
<comment type="caution">
    <text evidence="1">The sequence shown here is derived from an EMBL/GenBank/DDBJ whole genome shotgun (WGS) entry which is preliminary data.</text>
</comment>
<dbReference type="AlphaFoldDB" id="A0A820QUL9"/>